<protein>
    <recommendedName>
        <fullName evidence="1">SnoaL-like domain-containing protein</fullName>
    </recommendedName>
</protein>
<dbReference type="Proteomes" id="UP000228930">
    <property type="component" value="Unassembled WGS sequence"/>
</dbReference>
<dbReference type="RefSeq" id="WP_100177363.1">
    <property type="nucleotide sequence ID" value="NZ_LFJC01000003.1"/>
</dbReference>
<feature type="domain" description="SnoaL-like" evidence="1">
    <location>
        <begin position="50"/>
        <end position="123"/>
    </location>
</feature>
<dbReference type="PANTHER" id="PTHR41252:SF1">
    <property type="entry name" value="BLR2505 PROTEIN"/>
    <property type="match status" value="1"/>
</dbReference>
<gene>
    <name evidence="2" type="ORF">TSA1_16430</name>
</gene>
<reference evidence="2 3" key="1">
    <citation type="submission" date="2015-06" db="EMBL/GenBank/DDBJ databases">
        <title>Comparative genome analysis of nirS-carrying Bradyrhizobium sp. strains.</title>
        <authorList>
            <person name="Ishii S."/>
            <person name="Jang J."/>
            <person name="Nishizawa T."/>
            <person name="Senoo K."/>
        </authorList>
    </citation>
    <scope>NUCLEOTIDE SEQUENCE [LARGE SCALE GENOMIC DNA]</scope>
    <source>
        <strain evidence="2 3">TSA1</strain>
    </source>
</reference>
<comment type="caution">
    <text evidence="2">The sequence shown here is derived from an EMBL/GenBank/DDBJ whole genome shotgun (WGS) entry which is preliminary data.</text>
</comment>
<organism evidence="2 3">
    <name type="scientific">Bradyrhizobium nitroreducens</name>
    <dbReference type="NCBI Taxonomy" id="709803"/>
    <lineage>
        <taxon>Bacteria</taxon>
        <taxon>Pseudomonadati</taxon>
        <taxon>Pseudomonadota</taxon>
        <taxon>Alphaproteobacteria</taxon>
        <taxon>Hyphomicrobiales</taxon>
        <taxon>Nitrobacteraceae</taxon>
        <taxon>Bradyrhizobium</taxon>
    </lineage>
</organism>
<proteinExistence type="predicted"/>
<evidence type="ECO:0000259" key="1">
    <source>
        <dbReference type="Pfam" id="PF12680"/>
    </source>
</evidence>
<dbReference type="InterPro" id="IPR037401">
    <property type="entry name" value="SnoaL-like"/>
</dbReference>
<accession>A0A2M6UCA7</accession>
<sequence>MSSEANVQLLKEAYREWSDSKGQNVDYWFDNVIGPQIKFDSIPQGDAAVPFARSYDDRTALRGYFNGLLADWSMQYYTMSEFVAQGDTVIARGECAWTNKKTNKVAKTPKIDYWRFEDGKAVEFHEYFDTAKVYGATVP</sequence>
<keyword evidence="3" id="KW-1185">Reference proteome</keyword>
<dbReference type="PANTHER" id="PTHR41252">
    <property type="entry name" value="BLR2505 PROTEIN"/>
    <property type="match status" value="1"/>
</dbReference>
<name>A0A2M6UCA7_9BRAD</name>
<dbReference type="AlphaFoldDB" id="A0A2M6UCA7"/>
<evidence type="ECO:0000313" key="3">
    <source>
        <dbReference type="Proteomes" id="UP000228930"/>
    </source>
</evidence>
<dbReference type="Gene3D" id="3.10.450.50">
    <property type="match status" value="1"/>
</dbReference>
<dbReference type="InterPro" id="IPR032710">
    <property type="entry name" value="NTF2-like_dom_sf"/>
</dbReference>
<evidence type="ECO:0000313" key="2">
    <source>
        <dbReference type="EMBL" id="PIT02168.1"/>
    </source>
</evidence>
<dbReference type="Pfam" id="PF12680">
    <property type="entry name" value="SnoaL_2"/>
    <property type="match status" value="1"/>
</dbReference>
<dbReference type="SUPFAM" id="SSF54427">
    <property type="entry name" value="NTF2-like"/>
    <property type="match status" value="1"/>
</dbReference>
<dbReference type="EMBL" id="LFJC01000003">
    <property type="protein sequence ID" value="PIT02168.1"/>
    <property type="molecule type" value="Genomic_DNA"/>
</dbReference>